<evidence type="ECO:0000256" key="1">
    <source>
        <dbReference type="SAM" id="MobiDB-lite"/>
    </source>
</evidence>
<dbReference type="SUPFAM" id="SSF56731">
    <property type="entry name" value="DNA primase core"/>
    <property type="match status" value="1"/>
</dbReference>
<dbReference type="Pfam" id="PF10410">
    <property type="entry name" value="DnaB_bind"/>
    <property type="match status" value="1"/>
</dbReference>
<dbReference type="PROSITE" id="PS50880">
    <property type="entry name" value="TOPRIM"/>
    <property type="match status" value="1"/>
</dbReference>
<dbReference type="Pfam" id="PF13155">
    <property type="entry name" value="Toprim_2"/>
    <property type="match status" value="1"/>
</dbReference>
<feature type="non-terminal residue" evidence="3">
    <location>
        <position position="1"/>
    </location>
</feature>
<dbReference type="PANTHER" id="PTHR30313">
    <property type="entry name" value="DNA PRIMASE"/>
    <property type="match status" value="1"/>
</dbReference>
<dbReference type="InterPro" id="IPR019475">
    <property type="entry name" value="DNA_primase_DnaB-bd"/>
</dbReference>
<accession>A0A3B0VWT8</accession>
<proteinExistence type="predicted"/>
<reference evidence="3" key="1">
    <citation type="submission" date="2018-06" db="EMBL/GenBank/DDBJ databases">
        <authorList>
            <person name="Zhirakovskaya E."/>
        </authorList>
    </citation>
    <scope>NUCLEOTIDE SEQUENCE</scope>
</reference>
<evidence type="ECO:0000259" key="2">
    <source>
        <dbReference type="PROSITE" id="PS50880"/>
    </source>
</evidence>
<feature type="domain" description="Toprim" evidence="2">
    <location>
        <begin position="1"/>
        <end position="53"/>
    </location>
</feature>
<dbReference type="InterPro" id="IPR050219">
    <property type="entry name" value="DnaG_primase"/>
</dbReference>
<dbReference type="Gene3D" id="3.40.1360.10">
    <property type="match status" value="1"/>
</dbReference>
<dbReference type="PANTHER" id="PTHR30313:SF2">
    <property type="entry name" value="DNA PRIMASE"/>
    <property type="match status" value="1"/>
</dbReference>
<dbReference type="GO" id="GO:0005737">
    <property type="term" value="C:cytoplasm"/>
    <property type="evidence" value="ECO:0007669"/>
    <property type="project" value="TreeGrafter"/>
</dbReference>
<gene>
    <name evidence="3" type="ORF">MNBD_CHLOROFLEXI01-205</name>
</gene>
<dbReference type="GO" id="GO:0006269">
    <property type="term" value="P:DNA replication, synthesis of primer"/>
    <property type="evidence" value="ECO:0007669"/>
    <property type="project" value="TreeGrafter"/>
</dbReference>
<protein>
    <recommendedName>
        <fullName evidence="2">Toprim domain-containing protein</fullName>
    </recommendedName>
</protein>
<organism evidence="3">
    <name type="scientific">hydrothermal vent metagenome</name>
    <dbReference type="NCBI Taxonomy" id="652676"/>
    <lineage>
        <taxon>unclassified sequences</taxon>
        <taxon>metagenomes</taxon>
        <taxon>ecological metagenomes</taxon>
    </lineage>
</organism>
<name>A0A3B0VWT8_9ZZZZ</name>
<dbReference type="EMBL" id="UOEU01001113">
    <property type="protein sequence ID" value="VAW43572.1"/>
    <property type="molecule type" value="Genomic_DNA"/>
</dbReference>
<feature type="region of interest" description="Disordered" evidence="1">
    <location>
        <begin position="164"/>
        <end position="189"/>
    </location>
</feature>
<dbReference type="GO" id="GO:0016779">
    <property type="term" value="F:nucleotidyltransferase activity"/>
    <property type="evidence" value="ECO:0007669"/>
    <property type="project" value="InterPro"/>
</dbReference>
<sequence>EQQLQMLKRYTKQFVLALDADAAGAKATLRSLQVARETLDRDVEVKFDARGLVQHEGRLQADIRVITLPDGKDPDNIIQENPEAWPKLVAQAKPIVAYVIGVATEGLDLEDAKAKTAVAEQVLPLIKDIQNPIERDHYWQHLARSLHIDERALRQIRLPQKPQRVTRVQETAVTKQKKQTTGHTGWTTVPKRTKTAVDPLATDMRQTDFLHMCARFPQVIVRVNHKLSACEQPQVKDDDFWMAEDRAIMRQMYHLFSTSSVVTIEELWDSLDQTLQKRLKFLLSLPQSVEIELERISDTLVLSVLDWRLAKVRQLLSDVKHLLSEAQIADDKEALQLYKQQLKELPLAVLQLNKARSAMSASSRRRAEDALNGR</sequence>
<evidence type="ECO:0000313" key="3">
    <source>
        <dbReference type="EMBL" id="VAW43572.1"/>
    </source>
</evidence>
<dbReference type="AlphaFoldDB" id="A0A3B0VWT8"/>
<dbReference type="InterPro" id="IPR006171">
    <property type="entry name" value="TOPRIM_dom"/>
</dbReference>